<dbReference type="GO" id="GO:0009451">
    <property type="term" value="P:RNA modification"/>
    <property type="evidence" value="ECO:0007669"/>
    <property type="project" value="InterPro"/>
</dbReference>
<dbReference type="InterPro" id="IPR046960">
    <property type="entry name" value="PPR_At4g14850-like_plant"/>
</dbReference>
<comment type="caution">
    <text evidence="4">The sequence shown here is derived from an EMBL/GenBank/DDBJ whole genome shotgun (WGS) entry which is preliminary data.</text>
</comment>
<dbReference type="AlphaFoldDB" id="A0A835DD90"/>
<sequence>MSQPIQCFLQTLPFQRPFNDINGHYTRHYSLPLKPRFKYVSANLNTTTTPTILNINGEESSKTPPIQIQIQMPSKTSSPSYSSLIQDCINSKSFDLGKSIHAQMLSNGYTPDTFLQTKILMLYARAGNLSDLDYARKLFDKMTDRNSTSWNTMILAYSRVDDHMKVLELFFQMQRSGILPNKFTFPSVVKACVALEECNGVRQVQGSIFKTGLNHHLVVGGALVDGYAKFGSMDDALIAFDEIDGKNVVTWNSVIAGYVREMRWEEAWGIFYGMQRLDVDPDHFTLATAIRICGALRSLDRGKQVHAKLFACGFRGDTFVANSLVDMYAKCGDGESCLQVFDQMAGRDRVSWNSMISAEVQFGHFYEALVLFSRMQESGFKSDRFNLGSILVACAGLADVEMGRELHGHLIRNFLDSDTILGSALVDMYSKCGLIEEAHQAFERLMERNEVSWNVLITGYVQEGKVEEALELYHNMQLAENIQPDQFTFTTLLSLCADQMNENQGKQIHAHIIRTVSRKHIVIVSELVHMYSECGRLNYARKIFNRMEERNAYSWNSLIEGYEQNNQPEEALELFRQMQLTGIKPDCFSLASMLSSSISLSNLPKGKQIHGFIVRNALEEQGILQYVLVDMYAKCGVIGYACKVYEQTRKKDVVLQNVMVSAFASCGKMNDAKCLFNQMDMRNRVSWNSILVGYAKSGLMYETFNLFQRMQEDNVEFDSLTLVTVTNLCASLPDLGKGEQLHALAVKKGFVHSSVVLDSALVDMYAKVGSIEEARRVFDKMHNRNVISWNAMITGYSKHGHSEEVLVLYEQMQKEGIHPNEVTFLSVLSACSHTGLMEEGLSIFISMIEEHGIEAKAEHYTCMVDLLGRAGRLEDAKEVIDRMPVEPEVSTWGALLGACRVHRNVELGRVAADRLFGLDPQNPGHYVLMSNIYAAANRWKEADEIRQMMKIHGVKKDPGVSWIEINNEIQNFHAGSKTHPRTEEIYTTLRNLSLRMKGLGYIPDTNFILRNVEGIEEEYLLQHSERLAIALGLISLPEKSTIRVFKNLRICGDCHTATKFISRISGRRIIVRDTNRFHHFENGECSCGDYW</sequence>
<dbReference type="NCBIfam" id="TIGR00756">
    <property type="entry name" value="PPR"/>
    <property type="match status" value="9"/>
</dbReference>
<name>A0A835DD90_TETSI</name>
<feature type="repeat" description="PPR" evidence="2">
    <location>
        <begin position="146"/>
        <end position="180"/>
    </location>
</feature>
<organism evidence="4 5">
    <name type="scientific">Tetracentron sinense</name>
    <name type="common">Spur-leaf</name>
    <dbReference type="NCBI Taxonomy" id="13715"/>
    <lineage>
        <taxon>Eukaryota</taxon>
        <taxon>Viridiplantae</taxon>
        <taxon>Streptophyta</taxon>
        <taxon>Embryophyta</taxon>
        <taxon>Tracheophyta</taxon>
        <taxon>Spermatophyta</taxon>
        <taxon>Magnoliopsida</taxon>
        <taxon>Trochodendrales</taxon>
        <taxon>Trochodendraceae</taxon>
        <taxon>Tetracentron</taxon>
    </lineage>
</organism>
<dbReference type="Proteomes" id="UP000655225">
    <property type="component" value="Unassembled WGS sequence"/>
</dbReference>
<evidence type="ECO:0000313" key="4">
    <source>
        <dbReference type="EMBL" id="KAF8398941.1"/>
    </source>
</evidence>
<dbReference type="EMBL" id="JABCRI010000010">
    <property type="protein sequence ID" value="KAF8398941.1"/>
    <property type="molecule type" value="Genomic_DNA"/>
</dbReference>
<dbReference type="InterPro" id="IPR011990">
    <property type="entry name" value="TPR-like_helical_dom_sf"/>
</dbReference>
<dbReference type="OrthoDB" id="185373at2759"/>
<dbReference type="InterPro" id="IPR032867">
    <property type="entry name" value="DYW_dom"/>
</dbReference>
<feature type="repeat" description="PPR" evidence="2">
    <location>
        <begin position="348"/>
        <end position="382"/>
    </location>
</feature>
<dbReference type="InterPro" id="IPR046848">
    <property type="entry name" value="E_motif"/>
</dbReference>
<dbReference type="PANTHER" id="PTHR47926:SF347">
    <property type="entry name" value="PENTATRICOPEPTIDE REPEAT-CONTAINING PROTEIN"/>
    <property type="match status" value="1"/>
</dbReference>
<dbReference type="GO" id="GO:0008270">
    <property type="term" value="F:zinc ion binding"/>
    <property type="evidence" value="ECO:0007669"/>
    <property type="project" value="InterPro"/>
</dbReference>
<evidence type="ECO:0000256" key="2">
    <source>
        <dbReference type="PROSITE-ProRule" id="PRU00708"/>
    </source>
</evidence>
<feature type="repeat" description="PPR" evidence="2">
    <location>
        <begin position="77"/>
        <end position="111"/>
    </location>
</feature>
<feature type="repeat" description="PPR" evidence="2">
    <location>
        <begin position="820"/>
        <end position="855"/>
    </location>
</feature>
<evidence type="ECO:0000256" key="1">
    <source>
        <dbReference type="ARBA" id="ARBA00022737"/>
    </source>
</evidence>
<dbReference type="FunFam" id="1.25.40.10:FF:000381">
    <property type="entry name" value="Pentatricopeptide repeat-containing protein"/>
    <property type="match status" value="1"/>
</dbReference>
<dbReference type="OMA" id="AHIQNNE"/>
<protein>
    <recommendedName>
        <fullName evidence="3">DYW domain-containing protein</fullName>
    </recommendedName>
</protein>
<evidence type="ECO:0000313" key="5">
    <source>
        <dbReference type="Proteomes" id="UP000655225"/>
    </source>
</evidence>
<dbReference type="Pfam" id="PF13041">
    <property type="entry name" value="PPR_2"/>
    <property type="match status" value="5"/>
</dbReference>
<keyword evidence="1" id="KW-0677">Repeat</keyword>
<dbReference type="FunFam" id="1.25.40.10:FF:000366">
    <property type="entry name" value="Pentatricopeptide (PPR) repeat-containing protein"/>
    <property type="match status" value="1"/>
</dbReference>
<feature type="repeat" description="PPR" evidence="2">
    <location>
        <begin position="247"/>
        <end position="281"/>
    </location>
</feature>
<dbReference type="FunFam" id="1.25.40.10:FF:000344">
    <property type="entry name" value="Pentatricopeptide repeat-containing protein"/>
    <property type="match status" value="1"/>
</dbReference>
<feature type="repeat" description="PPR" evidence="2">
    <location>
        <begin position="317"/>
        <end position="347"/>
    </location>
</feature>
<feature type="repeat" description="PPR" evidence="2">
    <location>
        <begin position="449"/>
        <end position="484"/>
    </location>
</feature>
<dbReference type="PROSITE" id="PS51375">
    <property type="entry name" value="PPR"/>
    <property type="match status" value="10"/>
</dbReference>
<dbReference type="FunFam" id="1.25.40.10:FF:000031">
    <property type="entry name" value="Pentatricopeptide repeat-containing protein mitochondrial"/>
    <property type="match status" value="1"/>
</dbReference>
<accession>A0A835DD90</accession>
<dbReference type="SUPFAM" id="SSF48452">
    <property type="entry name" value="TPR-like"/>
    <property type="match status" value="2"/>
</dbReference>
<dbReference type="Pfam" id="PF01535">
    <property type="entry name" value="PPR"/>
    <property type="match status" value="5"/>
</dbReference>
<dbReference type="Pfam" id="PF14432">
    <property type="entry name" value="DYW_deaminase"/>
    <property type="match status" value="1"/>
</dbReference>
<feature type="repeat" description="PPR" evidence="2">
    <location>
        <begin position="683"/>
        <end position="717"/>
    </location>
</feature>
<dbReference type="Pfam" id="PF20431">
    <property type="entry name" value="E_motif"/>
    <property type="match status" value="1"/>
</dbReference>
<dbReference type="FunFam" id="1.25.40.10:FF:000073">
    <property type="entry name" value="Pentatricopeptide repeat-containing protein chloroplastic"/>
    <property type="match status" value="2"/>
</dbReference>
<feature type="domain" description="DYW" evidence="3">
    <location>
        <begin position="1000"/>
        <end position="1091"/>
    </location>
</feature>
<keyword evidence="5" id="KW-1185">Reference proteome</keyword>
<reference evidence="4 5" key="1">
    <citation type="submission" date="2020-04" db="EMBL/GenBank/DDBJ databases">
        <title>Plant Genome Project.</title>
        <authorList>
            <person name="Zhang R.-G."/>
        </authorList>
    </citation>
    <scope>NUCLEOTIDE SEQUENCE [LARGE SCALE GENOMIC DNA]</scope>
    <source>
        <strain evidence="4">YNK0</strain>
        <tissue evidence="4">Leaf</tissue>
    </source>
</reference>
<dbReference type="InterPro" id="IPR002885">
    <property type="entry name" value="PPR_rpt"/>
</dbReference>
<dbReference type="Gene3D" id="1.25.40.10">
    <property type="entry name" value="Tetratricopeptide repeat domain"/>
    <property type="match status" value="6"/>
</dbReference>
<feature type="repeat" description="PPR" evidence="2">
    <location>
        <begin position="551"/>
        <end position="585"/>
    </location>
</feature>
<feature type="repeat" description="PPR" evidence="2">
    <location>
        <begin position="785"/>
        <end position="819"/>
    </location>
</feature>
<dbReference type="PANTHER" id="PTHR47926">
    <property type="entry name" value="PENTATRICOPEPTIDE REPEAT-CONTAINING PROTEIN"/>
    <property type="match status" value="1"/>
</dbReference>
<dbReference type="GO" id="GO:0003723">
    <property type="term" value="F:RNA binding"/>
    <property type="evidence" value="ECO:0007669"/>
    <property type="project" value="InterPro"/>
</dbReference>
<evidence type="ECO:0000259" key="3">
    <source>
        <dbReference type="Pfam" id="PF14432"/>
    </source>
</evidence>
<gene>
    <name evidence="4" type="ORF">HHK36_014806</name>
</gene>
<proteinExistence type="predicted"/>